<dbReference type="AlphaFoldDB" id="A0A0E0HKB5"/>
<dbReference type="Proteomes" id="UP000006591">
    <property type="component" value="Chromosome 6"/>
</dbReference>
<organism evidence="2">
    <name type="scientific">Oryza nivara</name>
    <name type="common">Indian wild rice</name>
    <name type="synonym">Oryza sativa f. spontanea</name>
    <dbReference type="NCBI Taxonomy" id="4536"/>
    <lineage>
        <taxon>Eukaryota</taxon>
        <taxon>Viridiplantae</taxon>
        <taxon>Streptophyta</taxon>
        <taxon>Embryophyta</taxon>
        <taxon>Tracheophyta</taxon>
        <taxon>Spermatophyta</taxon>
        <taxon>Magnoliopsida</taxon>
        <taxon>Liliopsida</taxon>
        <taxon>Poales</taxon>
        <taxon>Poaceae</taxon>
        <taxon>BOP clade</taxon>
        <taxon>Oryzoideae</taxon>
        <taxon>Oryzeae</taxon>
        <taxon>Oryzinae</taxon>
        <taxon>Oryza</taxon>
    </lineage>
</organism>
<sequence>MGVATAAVGAATATAAGAATEKGGEAEAAPEGWVHSGDGRGDAAAWARLTRARGGAPGVVALARSTAAVASWSPDPVGKERRRRRRRWWASCLLRGVVDQRRGCLLHRRSDHGDGGLPERSLGSGGMAAAAKGSSTCSDRGRRSQVHLPRRFLFRPQPPKPCLRRCPCPLVTGVRSCPSPPSEPATEFPVPHSFFIRFPLLLPRRRSSARRRASPAVDLPGGQLLSVQDDIAATLTCGSHHAESACQPDQQRHLGRNRQQNHRGR</sequence>
<protein>
    <submittedName>
        <fullName evidence="2">Uncharacterized protein</fullName>
    </submittedName>
</protein>
<feature type="region of interest" description="Disordered" evidence="1">
    <location>
        <begin position="242"/>
        <end position="265"/>
    </location>
</feature>
<dbReference type="EnsemblPlants" id="ONIVA06G02080.1">
    <property type="protein sequence ID" value="ONIVA06G02080.1"/>
    <property type="gene ID" value="ONIVA06G02080"/>
</dbReference>
<evidence type="ECO:0000256" key="1">
    <source>
        <dbReference type="SAM" id="MobiDB-lite"/>
    </source>
</evidence>
<proteinExistence type="predicted"/>
<accession>A0A0E0HKB5</accession>
<evidence type="ECO:0000313" key="3">
    <source>
        <dbReference type="Proteomes" id="UP000006591"/>
    </source>
</evidence>
<feature type="compositionally biased region" description="Low complexity" evidence="1">
    <location>
        <begin position="1"/>
        <end position="32"/>
    </location>
</feature>
<feature type="compositionally biased region" description="Basic residues" evidence="1">
    <location>
        <begin position="253"/>
        <end position="265"/>
    </location>
</feature>
<dbReference type="Gramene" id="ONIVA06G02080.1">
    <property type="protein sequence ID" value="ONIVA06G02080.1"/>
    <property type="gene ID" value="ONIVA06G02080"/>
</dbReference>
<feature type="region of interest" description="Disordered" evidence="1">
    <location>
        <begin position="113"/>
        <end position="151"/>
    </location>
</feature>
<evidence type="ECO:0000313" key="2">
    <source>
        <dbReference type="EnsemblPlants" id="ONIVA06G02080.1"/>
    </source>
</evidence>
<reference evidence="2" key="2">
    <citation type="submission" date="2018-04" db="EMBL/GenBank/DDBJ databases">
        <title>OnivRS2 (Oryza nivara Reference Sequence Version 2).</title>
        <authorList>
            <person name="Zhang J."/>
            <person name="Kudrna D."/>
            <person name="Lee S."/>
            <person name="Talag J."/>
            <person name="Rajasekar S."/>
            <person name="Welchert J."/>
            <person name="Hsing Y.-I."/>
            <person name="Wing R.A."/>
        </authorList>
    </citation>
    <scope>NUCLEOTIDE SEQUENCE [LARGE SCALE GENOMIC DNA]</scope>
    <source>
        <strain evidence="2">SL10</strain>
    </source>
</reference>
<name>A0A0E0HKB5_ORYNI</name>
<keyword evidence="3" id="KW-1185">Reference proteome</keyword>
<dbReference type="HOGENOM" id="CLU_1051216_0_0_1"/>
<reference evidence="2" key="1">
    <citation type="submission" date="2015-04" db="UniProtKB">
        <authorList>
            <consortium name="EnsemblPlants"/>
        </authorList>
    </citation>
    <scope>IDENTIFICATION</scope>
    <source>
        <strain evidence="2">SL10</strain>
    </source>
</reference>
<feature type="region of interest" description="Disordered" evidence="1">
    <location>
        <begin position="1"/>
        <end position="40"/>
    </location>
</feature>